<sequence>MSKTMTNKEFNKSKEEKRQMFFDMQEHPDCYTDEQVERLLADEDVKDFFHDMAMVRMAMKKGNPKKVNVDKAWKKFADKQGLKANEASDKTSGNHWKIAASIIGVVFLSGITFAAIHSGIFRFSSSDEANQAKTEQVSSTSDLNRMDSIKVSATEKADSLDLKPVVFDNTELGDVVSQLAAFYHVKVEYGKAESQHIRIFFNWDKTKTLKQNLEILNAFERIQITEVDGTLRVE</sequence>
<keyword evidence="1" id="KW-0812">Transmembrane</keyword>
<dbReference type="InterPro" id="IPR032508">
    <property type="entry name" value="FecR_C"/>
</dbReference>
<accession>A0A6G1VJN2</accession>
<dbReference type="RefSeq" id="WP_153102910.1">
    <property type="nucleotide sequence ID" value="NZ_VZAH01000007.1"/>
</dbReference>
<proteinExistence type="predicted"/>
<dbReference type="Proteomes" id="UP000477980">
    <property type="component" value="Unassembled WGS sequence"/>
</dbReference>
<evidence type="ECO:0000313" key="4">
    <source>
        <dbReference type="Proteomes" id="UP000477980"/>
    </source>
</evidence>
<protein>
    <submittedName>
        <fullName evidence="3">DUF4974 domain-containing protein</fullName>
    </submittedName>
</protein>
<comment type="caution">
    <text evidence="3">The sequence shown here is derived from an EMBL/GenBank/DDBJ whole genome shotgun (WGS) entry which is preliminary data.</text>
</comment>
<dbReference type="Pfam" id="PF16344">
    <property type="entry name" value="FecR_C"/>
    <property type="match status" value="1"/>
</dbReference>
<evidence type="ECO:0000313" key="3">
    <source>
        <dbReference type="EMBL" id="MQP12953.1"/>
    </source>
</evidence>
<organism evidence="3 4">
    <name type="scientific">Segatella copri</name>
    <dbReference type="NCBI Taxonomy" id="165179"/>
    <lineage>
        <taxon>Bacteria</taxon>
        <taxon>Pseudomonadati</taxon>
        <taxon>Bacteroidota</taxon>
        <taxon>Bacteroidia</taxon>
        <taxon>Bacteroidales</taxon>
        <taxon>Prevotellaceae</taxon>
        <taxon>Segatella</taxon>
    </lineage>
</organism>
<name>A0A6G1VJN2_9BACT</name>
<evidence type="ECO:0000259" key="2">
    <source>
        <dbReference type="Pfam" id="PF16344"/>
    </source>
</evidence>
<feature type="domain" description="Protein FecR C-terminal" evidence="2">
    <location>
        <begin position="166"/>
        <end position="228"/>
    </location>
</feature>
<dbReference type="EMBL" id="VZAH01000007">
    <property type="protein sequence ID" value="MQP12953.1"/>
    <property type="molecule type" value="Genomic_DNA"/>
</dbReference>
<dbReference type="Gene3D" id="3.55.50.30">
    <property type="match status" value="1"/>
</dbReference>
<keyword evidence="1" id="KW-0472">Membrane</keyword>
<evidence type="ECO:0000256" key="1">
    <source>
        <dbReference type="SAM" id="Phobius"/>
    </source>
</evidence>
<keyword evidence="1" id="KW-1133">Transmembrane helix</keyword>
<gene>
    <name evidence="3" type="ORF">F7D25_00660</name>
</gene>
<feature type="transmembrane region" description="Helical" evidence="1">
    <location>
        <begin position="98"/>
        <end position="121"/>
    </location>
</feature>
<dbReference type="AlphaFoldDB" id="A0A6G1VJN2"/>
<reference evidence="3 4" key="1">
    <citation type="submission" date="2019-09" db="EMBL/GenBank/DDBJ databases">
        <title>Distinct polysaccharide growth profiles of human intestinal Prevotella copri isolates.</title>
        <authorList>
            <person name="Fehlner-Peach H."/>
            <person name="Magnabosco C."/>
            <person name="Raghavan V."/>
            <person name="Scher J.U."/>
            <person name="Tett A."/>
            <person name="Cox L.M."/>
            <person name="Gottsegen C."/>
            <person name="Watters A."/>
            <person name="Wiltshire- Gordon J.D."/>
            <person name="Segata N."/>
            <person name="Bonneau R."/>
            <person name="Littman D.R."/>
        </authorList>
    </citation>
    <scope>NUCLEOTIDE SEQUENCE [LARGE SCALE GENOMIC DNA]</scope>
    <source>
        <strain evidence="4">iAA917</strain>
    </source>
</reference>